<dbReference type="CDD" id="cd01949">
    <property type="entry name" value="GGDEF"/>
    <property type="match status" value="1"/>
</dbReference>
<evidence type="ECO:0000259" key="2">
    <source>
        <dbReference type="PROSITE" id="PS50113"/>
    </source>
</evidence>
<reference evidence="5" key="1">
    <citation type="submission" date="2009-07" db="EMBL/GenBank/DDBJ databases">
        <title>Complete sequence of chromosome of Methylovorus sp. SIP3-4.</title>
        <authorList>
            <person name="Lucas S."/>
            <person name="Copeland A."/>
            <person name="Lapidus A."/>
            <person name="Glavina del Rio T."/>
            <person name="Tice H."/>
            <person name="Bruce D."/>
            <person name="Goodwin L."/>
            <person name="Pitluck S."/>
            <person name="Clum A."/>
            <person name="Larimer F."/>
            <person name="Land M."/>
            <person name="Hauser L."/>
            <person name="Kyrpides N."/>
            <person name="Mikhailova N."/>
            <person name="Kayluzhnaya M."/>
            <person name="Chistoserdova L."/>
        </authorList>
    </citation>
    <scope>NUCLEOTIDE SEQUENCE [LARGE SCALE GENOMIC DNA]</scope>
    <source>
        <strain evidence="5">SIP3-4</strain>
    </source>
</reference>
<dbReference type="InterPro" id="IPR029787">
    <property type="entry name" value="Nucleotide_cyclase"/>
</dbReference>
<dbReference type="InterPro" id="IPR000014">
    <property type="entry name" value="PAS"/>
</dbReference>
<dbReference type="InterPro" id="IPR000700">
    <property type="entry name" value="PAS-assoc_C"/>
</dbReference>
<dbReference type="Proteomes" id="UP000002743">
    <property type="component" value="Chromosome"/>
</dbReference>
<dbReference type="InterPro" id="IPR043128">
    <property type="entry name" value="Rev_trsase/Diguanyl_cyclase"/>
</dbReference>
<feature type="domain" description="PAS" evidence="1">
    <location>
        <begin position="139"/>
        <end position="212"/>
    </location>
</feature>
<dbReference type="SUPFAM" id="SSF55073">
    <property type="entry name" value="Nucleotide cyclase"/>
    <property type="match status" value="1"/>
</dbReference>
<dbReference type="Gene3D" id="3.30.70.270">
    <property type="match status" value="1"/>
</dbReference>
<dbReference type="Gene3D" id="3.30.450.20">
    <property type="entry name" value="PAS domain"/>
    <property type="match status" value="1"/>
</dbReference>
<accession>C6XBC8</accession>
<dbReference type="InterPro" id="IPR035965">
    <property type="entry name" value="PAS-like_dom_sf"/>
</dbReference>
<dbReference type="InterPro" id="IPR001610">
    <property type="entry name" value="PAC"/>
</dbReference>
<dbReference type="PROSITE" id="PS50887">
    <property type="entry name" value="GGDEF"/>
    <property type="match status" value="1"/>
</dbReference>
<dbReference type="SMART" id="SM00267">
    <property type="entry name" value="GGDEF"/>
    <property type="match status" value="1"/>
</dbReference>
<dbReference type="HOGENOM" id="CLU_000445_11_28_4"/>
<dbReference type="eggNOG" id="COG0784">
    <property type="taxonomic scope" value="Bacteria"/>
</dbReference>
<dbReference type="GO" id="GO:0006355">
    <property type="term" value="P:regulation of DNA-templated transcription"/>
    <property type="evidence" value="ECO:0007669"/>
    <property type="project" value="InterPro"/>
</dbReference>
<dbReference type="SMART" id="SM00091">
    <property type="entry name" value="PAS"/>
    <property type="match status" value="1"/>
</dbReference>
<dbReference type="PANTHER" id="PTHR44757">
    <property type="entry name" value="DIGUANYLATE CYCLASE DGCP"/>
    <property type="match status" value="1"/>
</dbReference>
<dbReference type="GO" id="GO:0003824">
    <property type="term" value="F:catalytic activity"/>
    <property type="evidence" value="ECO:0007669"/>
    <property type="project" value="UniProtKB-ARBA"/>
</dbReference>
<dbReference type="PROSITE" id="PS50113">
    <property type="entry name" value="PAC"/>
    <property type="match status" value="1"/>
</dbReference>
<dbReference type="FunFam" id="3.30.70.270:FF:000001">
    <property type="entry name" value="Diguanylate cyclase domain protein"/>
    <property type="match status" value="1"/>
</dbReference>
<dbReference type="GO" id="GO:0000160">
    <property type="term" value="P:phosphorelay signal transduction system"/>
    <property type="evidence" value="ECO:0007669"/>
    <property type="project" value="InterPro"/>
</dbReference>
<dbReference type="eggNOG" id="COG2199">
    <property type="taxonomic scope" value="Bacteria"/>
</dbReference>
<evidence type="ECO:0000313" key="5">
    <source>
        <dbReference type="Proteomes" id="UP000002743"/>
    </source>
</evidence>
<dbReference type="PANTHER" id="PTHR44757:SF2">
    <property type="entry name" value="BIOFILM ARCHITECTURE MAINTENANCE PROTEIN MBAA"/>
    <property type="match status" value="1"/>
</dbReference>
<dbReference type="Gene3D" id="3.40.50.2300">
    <property type="match status" value="1"/>
</dbReference>
<dbReference type="RefSeq" id="WP_015831125.1">
    <property type="nucleotide sequence ID" value="NC_012969.1"/>
</dbReference>
<feature type="domain" description="GGDEF" evidence="3">
    <location>
        <begin position="301"/>
        <end position="434"/>
    </location>
</feature>
<dbReference type="InterPro" id="IPR013767">
    <property type="entry name" value="PAS_fold"/>
</dbReference>
<dbReference type="NCBIfam" id="TIGR00229">
    <property type="entry name" value="sensory_box"/>
    <property type="match status" value="1"/>
</dbReference>
<dbReference type="SMART" id="SM00086">
    <property type="entry name" value="PAC"/>
    <property type="match status" value="1"/>
</dbReference>
<dbReference type="PROSITE" id="PS50112">
    <property type="entry name" value="PAS"/>
    <property type="match status" value="1"/>
</dbReference>
<dbReference type="SUPFAM" id="SSF55785">
    <property type="entry name" value="PYP-like sensor domain (PAS domain)"/>
    <property type="match status" value="1"/>
</dbReference>
<reference evidence="4 5" key="2">
    <citation type="journal article" date="2011" name="J. Bacteriol.">
        <title>Genomes of three methylotrophs from a single niche uncover genetic and metabolic divergence of Methylophilaceae.</title>
        <authorList>
            <person name="Lapidus A."/>
            <person name="Clum A."/>
            <person name="Labutti K."/>
            <person name="Kaluzhnaya M.G."/>
            <person name="Lim S."/>
            <person name="Beck D.A."/>
            <person name="Glavina Del Rio T."/>
            <person name="Nolan M."/>
            <person name="Mavromatis K."/>
            <person name="Huntemann M."/>
            <person name="Lucas S."/>
            <person name="Lidstrom M.E."/>
            <person name="Ivanova N."/>
            <person name="Chistoserdova L."/>
        </authorList>
    </citation>
    <scope>NUCLEOTIDE SEQUENCE [LARGE SCALE GENOMIC DNA]</scope>
    <source>
        <strain evidence="4 5">SIP3-4</strain>
    </source>
</reference>
<dbReference type="STRING" id="582744.Msip34_2661"/>
<dbReference type="SUPFAM" id="SSF52172">
    <property type="entry name" value="CheY-like"/>
    <property type="match status" value="1"/>
</dbReference>
<dbReference type="InterPro" id="IPR001789">
    <property type="entry name" value="Sig_transdc_resp-reg_receiver"/>
</dbReference>
<evidence type="ECO:0000259" key="3">
    <source>
        <dbReference type="PROSITE" id="PS50887"/>
    </source>
</evidence>
<protein>
    <submittedName>
        <fullName evidence="4">Response regulator receiver modulated diguanylate cyclase with PAS/PAC sensor</fullName>
    </submittedName>
</protein>
<sequence>MVLPRQILLITDKARDGHQLKTVFGRVRVHPFKLTWVRRLARAMRFLKTKEVDAIIVDLGLPDSEGIPTFEALFAVAPYTPIITLQTEDTAAAAALIKAASERGAQGYLTHAHFTPDQIIQTVENVLQRSVFERFMQQEKVRAEIALNSISDAVICTDMQGEVNYLNLAAESLTGWSRQEANGLPIVKVFQLINGVTRLHDQNPVHRVLTQDITQGLNPDTILIRRDGSEVAIEDSISPIHDGSGKLTGAVIVFHDVSAARAMASKMAHLAQHDYLTNLPNRMLLNDRLSQAITLAERGTSQLAVLFMDLDNFKQINDTLGHVVGDAILQSVAKRLIELVRKSDTVSRQGGDEFLMLVDESKHGEDAALIASKILRALEKPHAIGGKELHLTASIGISLYPHDGRDAQTLINHADSAMYEAKKQGRNNFKFFRGC</sequence>
<dbReference type="OrthoDB" id="9813903at2"/>
<dbReference type="Pfam" id="PF00990">
    <property type="entry name" value="GGDEF"/>
    <property type="match status" value="1"/>
</dbReference>
<gene>
    <name evidence="4" type="ordered locus">Msip34_2661</name>
</gene>
<dbReference type="AlphaFoldDB" id="C6XBC8"/>
<dbReference type="Pfam" id="PF00989">
    <property type="entry name" value="PAS"/>
    <property type="match status" value="1"/>
</dbReference>
<evidence type="ECO:0000313" key="4">
    <source>
        <dbReference type="EMBL" id="ACT51898.1"/>
    </source>
</evidence>
<dbReference type="KEGG" id="mei:Msip34_2661"/>
<dbReference type="NCBIfam" id="TIGR00254">
    <property type="entry name" value="GGDEF"/>
    <property type="match status" value="1"/>
</dbReference>
<name>C6XBC8_METGS</name>
<dbReference type="InterPro" id="IPR011006">
    <property type="entry name" value="CheY-like_superfamily"/>
</dbReference>
<feature type="domain" description="PAC" evidence="2">
    <location>
        <begin position="217"/>
        <end position="269"/>
    </location>
</feature>
<proteinExistence type="predicted"/>
<evidence type="ECO:0000259" key="1">
    <source>
        <dbReference type="PROSITE" id="PS50112"/>
    </source>
</evidence>
<dbReference type="InterPro" id="IPR052155">
    <property type="entry name" value="Biofilm_reg_signaling"/>
</dbReference>
<organism evidence="4 5">
    <name type="scientific">Methylovorus glucosotrophus (strain SIP3-4)</name>
    <dbReference type="NCBI Taxonomy" id="582744"/>
    <lineage>
        <taxon>Bacteria</taxon>
        <taxon>Pseudomonadati</taxon>
        <taxon>Pseudomonadota</taxon>
        <taxon>Betaproteobacteria</taxon>
        <taxon>Nitrosomonadales</taxon>
        <taxon>Methylophilaceae</taxon>
        <taxon>Methylovorus</taxon>
    </lineage>
</organism>
<dbReference type="CDD" id="cd00130">
    <property type="entry name" value="PAS"/>
    <property type="match status" value="1"/>
</dbReference>
<keyword evidence="5" id="KW-1185">Reference proteome</keyword>
<dbReference type="Pfam" id="PF00072">
    <property type="entry name" value="Response_reg"/>
    <property type="match status" value="1"/>
</dbReference>
<dbReference type="InterPro" id="IPR000160">
    <property type="entry name" value="GGDEF_dom"/>
</dbReference>
<dbReference type="EMBL" id="CP001674">
    <property type="protein sequence ID" value="ACT51898.1"/>
    <property type="molecule type" value="Genomic_DNA"/>
</dbReference>
<dbReference type="eggNOG" id="COG5002">
    <property type="taxonomic scope" value="Bacteria"/>
</dbReference>